<name>A0A9X3LMC2_9CORY</name>
<evidence type="ECO:0000313" key="2">
    <source>
        <dbReference type="EMBL" id="MCZ9288833.1"/>
    </source>
</evidence>
<accession>A0A9X3LMC2</accession>
<proteinExistence type="inferred from homology"/>
<dbReference type="RefSeq" id="WP_070488703.1">
    <property type="nucleotide sequence ID" value="NZ_JAKMUT010000001.1"/>
</dbReference>
<comment type="caution">
    <text evidence="2">The sequence shown here is derived from an EMBL/GenBank/DDBJ whole genome shotgun (WGS) entry which is preliminary data.</text>
</comment>
<organism evidence="2 3">
    <name type="scientific">Corynebacterium evansiae</name>
    <dbReference type="NCBI Taxonomy" id="2913499"/>
    <lineage>
        <taxon>Bacteria</taxon>
        <taxon>Bacillati</taxon>
        <taxon>Actinomycetota</taxon>
        <taxon>Actinomycetes</taxon>
        <taxon>Mycobacteriales</taxon>
        <taxon>Corynebacteriaceae</taxon>
        <taxon>Corynebacterium</taxon>
    </lineage>
</organism>
<comment type="similarity">
    <text evidence="1">Belongs to the WXG100 family.</text>
</comment>
<keyword evidence="3" id="KW-1185">Reference proteome</keyword>
<dbReference type="SUPFAM" id="SSF140453">
    <property type="entry name" value="EsxAB dimer-like"/>
    <property type="match status" value="1"/>
</dbReference>
<dbReference type="InterPro" id="IPR036689">
    <property type="entry name" value="ESAT-6-like_sf"/>
</dbReference>
<dbReference type="AlphaFoldDB" id="A0A9X3LMC2"/>
<dbReference type="Proteomes" id="UP001146469">
    <property type="component" value="Unassembled WGS sequence"/>
</dbReference>
<dbReference type="EMBL" id="JAKMUT010000001">
    <property type="protein sequence ID" value="MCZ9288833.1"/>
    <property type="molecule type" value="Genomic_DNA"/>
</dbReference>
<evidence type="ECO:0000313" key="3">
    <source>
        <dbReference type="Proteomes" id="UP001146469"/>
    </source>
</evidence>
<dbReference type="Pfam" id="PF06013">
    <property type="entry name" value="WXG100"/>
    <property type="match status" value="1"/>
</dbReference>
<gene>
    <name evidence="2" type="ORF">L8V00_01215</name>
</gene>
<dbReference type="Gene3D" id="1.10.287.1060">
    <property type="entry name" value="ESAT-6-like"/>
    <property type="match status" value="1"/>
</dbReference>
<dbReference type="InterPro" id="IPR010310">
    <property type="entry name" value="T7SS_ESAT-6-like"/>
</dbReference>
<evidence type="ECO:0000256" key="1">
    <source>
        <dbReference type="RuleBase" id="RU362001"/>
    </source>
</evidence>
<reference evidence="2" key="1">
    <citation type="submission" date="2022-02" db="EMBL/GenBank/DDBJ databases">
        <title>Corynebacterium sp. from urogenital microbiome.</title>
        <authorList>
            <person name="Cappelli E.A."/>
            <person name="Ribeiro T.G."/>
            <person name="Peixe L."/>
        </authorList>
    </citation>
    <scope>NUCLEOTIDE SEQUENCE</scope>
    <source>
        <strain evidence="2">C8Ua_174</strain>
    </source>
</reference>
<sequence>MSFKTDVSTMNQAANNVDRVKDEVQGELSRLRGVVDDVSGSWKGQAQVSFHSLMERWDENARKLNEALQSIADNIRANAGDFDTTDVDNAAAFNA</sequence>
<protein>
    <recommendedName>
        <fullName evidence="1">ESAT-6-like protein</fullName>
    </recommendedName>
</protein>
<dbReference type="NCBIfam" id="TIGR03930">
    <property type="entry name" value="WXG100_ESAT6"/>
    <property type="match status" value="1"/>
</dbReference>